<organism evidence="3 4">
    <name type="scientific">Lithohypha guttulata</name>
    <dbReference type="NCBI Taxonomy" id="1690604"/>
    <lineage>
        <taxon>Eukaryota</taxon>
        <taxon>Fungi</taxon>
        <taxon>Dikarya</taxon>
        <taxon>Ascomycota</taxon>
        <taxon>Pezizomycotina</taxon>
        <taxon>Eurotiomycetes</taxon>
        <taxon>Chaetothyriomycetidae</taxon>
        <taxon>Chaetothyriales</taxon>
        <taxon>Trichomeriaceae</taxon>
        <taxon>Lithohypha</taxon>
    </lineage>
</organism>
<comment type="caution">
    <text evidence="3">The sequence shown here is derived from an EMBL/GenBank/DDBJ whole genome shotgun (WGS) entry which is preliminary data.</text>
</comment>
<dbReference type="PANTHER" id="PTHR46411:SF2">
    <property type="entry name" value="AAA+ ATPASE DOMAIN-CONTAINING PROTEIN"/>
    <property type="match status" value="1"/>
</dbReference>
<dbReference type="Pfam" id="PF22942">
    <property type="entry name" value="DUF7025"/>
    <property type="match status" value="1"/>
</dbReference>
<proteinExistence type="predicted"/>
<evidence type="ECO:0000313" key="4">
    <source>
        <dbReference type="Proteomes" id="UP001345013"/>
    </source>
</evidence>
<feature type="domain" description="DUF7025" evidence="2">
    <location>
        <begin position="182"/>
        <end position="283"/>
    </location>
</feature>
<dbReference type="EMBL" id="JAVRRG010000051">
    <property type="protein sequence ID" value="KAK5092860.1"/>
    <property type="molecule type" value="Genomic_DNA"/>
</dbReference>
<name>A0ABR0KCR1_9EURO</name>
<dbReference type="Proteomes" id="UP001345013">
    <property type="component" value="Unassembled WGS sequence"/>
</dbReference>
<accession>A0ABR0KCR1</accession>
<dbReference type="Pfam" id="PF00004">
    <property type="entry name" value="AAA"/>
    <property type="match status" value="1"/>
</dbReference>
<dbReference type="InterPro" id="IPR054289">
    <property type="entry name" value="DUF7025"/>
</dbReference>
<dbReference type="PANTHER" id="PTHR46411">
    <property type="entry name" value="FAMILY ATPASE, PUTATIVE-RELATED"/>
    <property type="match status" value="1"/>
</dbReference>
<evidence type="ECO:0000259" key="1">
    <source>
        <dbReference type="Pfam" id="PF00004"/>
    </source>
</evidence>
<sequence length="707" mass="80600">MDGSQEPTGPIQRNRRMTPDWFRVPPTDYLNVSSVTYPRGSRATVAELENDILAEVLFYRNNGRQFCRNGKQSDVWIVQLFVDSEDGSDANVDSSKYAAISVVSKPLLDALRPALASVHCPLSDSVIEEHTFLPPFNDLFFAQGRILETLKHAGLGAANEKQLRTFVNVMQAVLKKKNHQVREMAGKRIIDFDNMWTLFPPGSFAVTDIHETPHILQVIYNPARPVFPDPKAKEDEEKHMAFTFLSYGFDGYNFGTYEDKWRALDWKSHTGVSSLTYRPLAYYERFEDAAVVKKAVEAGHRALEYQSYHYCSYHGRCPPTMSKKFLGKVKIDGRVIVDCLQARRSDSQFGVFFPHLEHPISPLPGKTKEVYDAMRPLYLASSQDRRPTREEQEKRKHFFGSHDGFLMLMKPLLPAWSLDHKDWFWVNVCLLEPVTFQANPMDRLVDSSSRQLGLLNLMIKRKLELLPSERAENAKGVKGRDLLMIMLSGQSGTGKTATVMATAELQQRPILRVEFPDVDTKAADARWDFLQTLENAAAWQALVLVDNAVRIFGSSDTLKPFSYRLHLAHNIANMLERFPGVVFLTKQDDQQLIDEITKQVQVHVRLSNFSSEKRQKIWAARFKEAGFPISEETIKDISAWELNGHEIDHLFESLQLVYLPGHDLAVSTAEIEAIKSLMLAEEEEGNCRESRNASISQEHHQRVISEQ</sequence>
<reference evidence="3 4" key="1">
    <citation type="submission" date="2023-08" db="EMBL/GenBank/DDBJ databases">
        <title>Black Yeasts Isolated from many extreme environments.</title>
        <authorList>
            <person name="Coleine C."/>
            <person name="Stajich J.E."/>
            <person name="Selbmann L."/>
        </authorList>
    </citation>
    <scope>NUCLEOTIDE SEQUENCE [LARGE SCALE GENOMIC DNA]</scope>
    <source>
        <strain evidence="3 4">CCFEE 5885</strain>
    </source>
</reference>
<evidence type="ECO:0000259" key="2">
    <source>
        <dbReference type="Pfam" id="PF22942"/>
    </source>
</evidence>
<dbReference type="SUPFAM" id="SSF52540">
    <property type="entry name" value="P-loop containing nucleoside triphosphate hydrolases"/>
    <property type="match status" value="1"/>
</dbReference>
<dbReference type="InterPro" id="IPR003959">
    <property type="entry name" value="ATPase_AAA_core"/>
</dbReference>
<evidence type="ECO:0008006" key="5">
    <source>
        <dbReference type="Google" id="ProtNLM"/>
    </source>
</evidence>
<feature type="domain" description="ATPase AAA-type core" evidence="1">
    <location>
        <begin position="485"/>
        <end position="555"/>
    </location>
</feature>
<dbReference type="InterPro" id="IPR027417">
    <property type="entry name" value="P-loop_NTPase"/>
</dbReference>
<protein>
    <recommendedName>
        <fullName evidence="5">AAA+ ATPase domain-containing protein</fullName>
    </recommendedName>
</protein>
<gene>
    <name evidence="3" type="ORF">LTR24_004774</name>
</gene>
<evidence type="ECO:0000313" key="3">
    <source>
        <dbReference type="EMBL" id="KAK5092860.1"/>
    </source>
</evidence>
<dbReference type="Gene3D" id="3.40.50.300">
    <property type="entry name" value="P-loop containing nucleotide triphosphate hydrolases"/>
    <property type="match status" value="1"/>
</dbReference>
<keyword evidence="4" id="KW-1185">Reference proteome</keyword>